<dbReference type="Pfam" id="PF17109">
    <property type="entry name" value="Goodbye"/>
    <property type="match status" value="1"/>
</dbReference>
<evidence type="ECO:0000256" key="1">
    <source>
        <dbReference type="ARBA" id="ARBA00022737"/>
    </source>
</evidence>
<proteinExistence type="predicted"/>
<sequence length="1603" mass="182086">MPPATLQPSTSAMSVNSDSPKIDLADQKEIEAIWKEVNAKVIELAGGDPRKVQQSLTIDDVLKCIDGAQKADAQESEEYGQFKNIVGQTLQCIGVIGGIVTDAASNVFAPAGMCYNALTFVVQAWQGYEGTFENLAELLEKCVEFFERLQSYQGRMDGRLTRLASQNLRLFVEICSRTIKLRKKHTRFLRFTKQLFLNDDGVQDLLTMMDRLNSKEALLVNAQTYRIVSDTSGDVKLILENQKELKREDEAKRWRRSIAKTLGFPGTTLDSDGEPVPTWQRAFDTRLNSLVEGTGAWWKTDDTFSHWATAQYPEESIFVLSGTGGTGKTSMMANTIKSIRRLGPEAPSSRVVAVYYFADGDKRKPDDEDDSGCLQRVSRTLLWQLATSYEAMTKSVASAIERATHFDGALDLWDQLFYSNRELQNSNTTFYIFIDSFDPELVPLLQKHCKLTAQAKVRLFLTGRPELVSGYLSQDNDVTFAELPITRSNSEDVEKYIISQMDTMPMLRDTSRQGISEWRGVIMDELRDKCAGDYFRINTSLAALAKVDLIEDIREVLRDAGKPRVDQIKAELRRLNNNRTIKEIREINEIILWIDNGRRYFTIEVMDALLSVKHRQPSVTAQSDQKPPLIRRLTSNTQTKLVEAEEPAALTTISLLPLAQKFREKYPIFSVTDSGVVDWRNPEIRSHIPTREGQQDVTIEGESSSRSTVIQESEIGIVRHFLKNVCPEELYKRFEFEDFFTEKVGARLKEYIHIDPDNADIRIAFTLLSILTNEELRRQEALRQYAMYWLLEHLQAVDLSAADRKLKGQMGPLLVRLFTEDYGIDSLFWSFDANVSMKTWEQGEAEFLREARNEWLYSTAGVHEVERWLSDSSVTKFITDEAGRSFLAAVKAPATSLHEAVLSHAARRMATHLFIEIEFLKRHFLSAACFIRGYLARLEGKEMPDDPDVYRDPEWDGFTTWEGSKFSLTELESIEAWAYKELADSKSTPAKESLWEIHGALQAFQLCDNEEQKKEVSSQRAKKALKLNPQNWHACHFVSGRPDTSKEQGVELLKRAKKAVDDIRAKDETWMSSSANTSLLARITFELGNKLWDLGDFQAGARTHRESLEYDYVHFSAYAKVLSRYEEGQQWGEFIAFIETLNQKRDVWDAYFDELVNEFIIDLLDEDSDMLAYVADTTGRWDVIEEFFAVATEIGSTHHAYDLLFLLREAFARTLELTSNTVDEKTVISTRVAALESIQAHPSDTLPLARVYAMTDLLAQIYLDKAFQPNTPEDRVESLGLSMSALLPDVSDVMNAWGNITTICCIIRYHHKRETKSGPSKRWIERIVRAGIELLSDSDEDNDTYAYWLLGRLFVTVEDDENNKISWNMRNASQAYDLAKWDEWVSTPIASPTKIKSSELESIASRLDGHIPRSDSLKSLSITGRESPALGDINGKENGTTQNGGAGENDGKPVRTGTAASAPELLHEDKEFQPKARPARIATDIVEAEPEDAPPKPTWFVGCDGCDRQWTVMDEPLLNCADCVGNIQLDRQCHALLMKDELKIPGFKCKKEHKFLEIPSWDEERAKDVPKNCVLLPASASNQKKWIPLDQWKENLTKKYLQE</sequence>
<dbReference type="EMBL" id="RYZI01000162">
    <property type="protein sequence ID" value="RWA09240.1"/>
    <property type="molecule type" value="Genomic_DNA"/>
</dbReference>
<keyword evidence="1" id="KW-0677">Repeat</keyword>
<organism evidence="5 6">
    <name type="scientific">Xylaria grammica</name>
    <dbReference type="NCBI Taxonomy" id="363999"/>
    <lineage>
        <taxon>Eukaryota</taxon>
        <taxon>Fungi</taxon>
        <taxon>Dikarya</taxon>
        <taxon>Ascomycota</taxon>
        <taxon>Pezizomycotina</taxon>
        <taxon>Sordariomycetes</taxon>
        <taxon>Xylariomycetidae</taxon>
        <taxon>Xylariales</taxon>
        <taxon>Xylariaceae</taxon>
        <taxon>Xylaria</taxon>
    </lineage>
</organism>
<dbReference type="InterPro" id="IPR031350">
    <property type="entry name" value="Goodbye_dom"/>
</dbReference>
<feature type="domain" description="Nephrocystin 3-like N-terminal" evidence="4">
    <location>
        <begin position="293"/>
        <end position="464"/>
    </location>
</feature>
<dbReference type="InterPro" id="IPR056884">
    <property type="entry name" value="NPHP3-like_N"/>
</dbReference>
<feature type="domain" description="Fungal STAND N-terminal Goodbye" evidence="3">
    <location>
        <begin position="42"/>
        <end position="152"/>
    </location>
</feature>
<evidence type="ECO:0000313" key="5">
    <source>
        <dbReference type="EMBL" id="RWA09240.1"/>
    </source>
</evidence>
<keyword evidence="6" id="KW-1185">Reference proteome</keyword>
<gene>
    <name evidence="5" type="ORF">EKO27_g5854</name>
</gene>
<evidence type="ECO:0000256" key="2">
    <source>
        <dbReference type="SAM" id="MobiDB-lite"/>
    </source>
</evidence>
<evidence type="ECO:0000259" key="3">
    <source>
        <dbReference type="Pfam" id="PF17109"/>
    </source>
</evidence>
<name>A0A439D4D1_9PEZI</name>
<dbReference type="Pfam" id="PF24883">
    <property type="entry name" value="NPHP3_N"/>
    <property type="match status" value="1"/>
</dbReference>
<evidence type="ECO:0000313" key="6">
    <source>
        <dbReference type="Proteomes" id="UP000286045"/>
    </source>
</evidence>
<protein>
    <submittedName>
        <fullName evidence="5">Uncharacterized protein</fullName>
    </submittedName>
</protein>
<reference evidence="5 6" key="1">
    <citation type="submission" date="2018-12" db="EMBL/GenBank/DDBJ databases">
        <title>Draft genome sequence of Xylaria grammica IHI A82.</title>
        <authorList>
            <person name="Buettner E."/>
            <person name="Kellner H."/>
        </authorList>
    </citation>
    <scope>NUCLEOTIDE SEQUENCE [LARGE SCALE GENOMIC DNA]</scope>
    <source>
        <strain evidence="5 6">IHI A82</strain>
    </source>
</reference>
<dbReference type="PANTHER" id="PTHR10039">
    <property type="entry name" value="AMELOGENIN"/>
    <property type="match status" value="1"/>
</dbReference>
<feature type="region of interest" description="Disordered" evidence="2">
    <location>
        <begin position="1415"/>
        <end position="1457"/>
    </location>
</feature>
<dbReference type="PANTHER" id="PTHR10039:SF17">
    <property type="entry name" value="FUNGAL STAND N-TERMINAL GOODBYE DOMAIN-CONTAINING PROTEIN-RELATED"/>
    <property type="match status" value="1"/>
</dbReference>
<evidence type="ECO:0000259" key="4">
    <source>
        <dbReference type="Pfam" id="PF24883"/>
    </source>
</evidence>
<comment type="caution">
    <text evidence="5">The sequence shown here is derived from an EMBL/GenBank/DDBJ whole genome shotgun (WGS) entry which is preliminary data.</text>
</comment>
<accession>A0A439D4D1</accession>
<dbReference type="Proteomes" id="UP000286045">
    <property type="component" value="Unassembled WGS sequence"/>
</dbReference>